<evidence type="ECO:0000313" key="8">
    <source>
        <dbReference type="EMBL" id="TPX38833.1"/>
    </source>
</evidence>
<feature type="compositionally biased region" description="Polar residues" evidence="6">
    <location>
        <begin position="220"/>
        <end position="231"/>
    </location>
</feature>
<proteinExistence type="predicted"/>
<feature type="region of interest" description="Disordered" evidence="6">
    <location>
        <begin position="220"/>
        <end position="241"/>
    </location>
</feature>
<reference evidence="9 10" key="1">
    <citation type="journal article" date="2019" name="Sci. Rep.">
        <title>Comparative genomics of chytrid fungi reveal insights into the obligate biotrophic and pathogenic lifestyle of Synchytrium endobioticum.</title>
        <authorList>
            <person name="van de Vossenberg B.T.L.H."/>
            <person name="Warris S."/>
            <person name="Nguyen H.D.T."/>
            <person name="van Gent-Pelzer M.P.E."/>
            <person name="Joly D.L."/>
            <person name="van de Geest H.C."/>
            <person name="Bonants P.J.M."/>
            <person name="Smith D.S."/>
            <person name="Levesque C.A."/>
            <person name="van der Lee T.A.J."/>
        </authorList>
    </citation>
    <scope>NUCLEOTIDE SEQUENCE [LARGE SCALE GENOMIC DNA]</scope>
    <source>
        <strain evidence="8 10">LEV6574</strain>
        <strain evidence="7 9">MB42</strain>
    </source>
</reference>
<comment type="subcellular location">
    <subcellularLocation>
        <location evidence="1">Endoplasmic reticulum membrane</location>
        <topology evidence="1">Multi-pass membrane protein</topology>
    </subcellularLocation>
</comment>
<organism evidence="7 9">
    <name type="scientific">Synchytrium endobioticum</name>
    <dbReference type="NCBI Taxonomy" id="286115"/>
    <lineage>
        <taxon>Eukaryota</taxon>
        <taxon>Fungi</taxon>
        <taxon>Fungi incertae sedis</taxon>
        <taxon>Chytridiomycota</taxon>
        <taxon>Chytridiomycota incertae sedis</taxon>
        <taxon>Chytridiomycetes</taxon>
        <taxon>Synchytriales</taxon>
        <taxon>Synchytriaceae</taxon>
        <taxon>Synchytrium</taxon>
    </lineage>
</organism>
<protein>
    <submittedName>
        <fullName evidence="7">Uncharacterized protein</fullName>
    </submittedName>
</protein>
<evidence type="ECO:0000256" key="3">
    <source>
        <dbReference type="ARBA" id="ARBA00022824"/>
    </source>
</evidence>
<keyword evidence="5" id="KW-0472">Membrane</keyword>
<dbReference type="PANTHER" id="PTHR31394">
    <property type="entry name" value="TRANSMEMBRANE PROTEIN 199"/>
    <property type="match status" value="1"/>
</dbReference>
<dbReference type="PANTHER" id="PTHR31394:SF1">
    <property type="entry name" value="TRANSMEMBRANE PROTEIN 199"/>
    <property type="match status" value="1"/>
</dbReference>
<evidence type="ECO:0000256" key="4">
    <source>
        <dbReference type="ARBA" id="ARBA00022989"/>
    </source>
</evidence>
<dbReference type="EMBL" id="QEAM01000560">
    <property type="protein sequence ID" value="TPX38833.1"/>
    <property type="molecule type" value="Genomic_DNA"/>
</dbReference>
<evidence type="ECO:0000256" key="6">
    <source>
        <dbReference type="SAM" id="MobiDB-lite"/>
    </source>
</evidence>
<dbReference type="EMBL" id="QEAN01000558">
    <property type="protein sequence ID" value="TPX32856.1"/>
    <property type="molecule type" value="Genomic_DNA"/>
</dbReference>
<keyword evidence="9" id="KW-1185">Reference proteome</keyword>
<evidence type="ECO:0000256" key="2">
    <source>
        <dbReference type="ARBA" id="ARBA00022692"/>
    </source>
</evidence>
<dbReference type="VEuPathDB" id="FungiDB:SeMB42_g07570"/>
<sequence length="241" mass="26473">MALVTLTPRLRAAAQLAIALSSRDSIPNTHTELLDKEATDELTIILSSDWDDSQTVSHSLVARIARTIRQHAAENGLEEGLYELRELLKGSTIVHEAPKAREKSPELLALLQKARIDQENRDYVRMVSGVAGTRELYSNGTSRTPNLSIAVFAAVYYFGDSISNDVCVKTLIGLACALVVAVAEGWFFMRDWLALENTIHQSHTNLSISTTVVSHAPVTTGNGNSHLNHSLSEMEERLKIP</sequence>
<evidence type="ECO:0000313" key="9">
    <source>
        <dbReference type="Proteomes" id="UP000317494"/>
    </source>
</evidence>
<evidence type="ECO:0000256" key="1">
    <source>
        <dbReference type="ARBA" id="ARBA00004477"/>
    </source>
</evidence>
<dbReference type="GO" id="GO:0070072">
    <property type="term" value="P:vacuolar proton-transporting V-type ATPase complex assembly"/>
    <property type="evidence" value="ECO:0007669"/>
    <property type="project" value="InterPro"/>
</dbReference>
<evidence type="ECO:0000313" key="7">
    <source>
        <dbReference type="EMBL" id="TPX32856.1"/>
    </source>
</evidence>
<accession>A0A507C4E0</accession>
<dbReference type="GO" id="GO:0005789">
    <property type="term" value="C:endoplasmic reticulum membrane"/>
    <property type="evidence" value="ECO:0007669"/>
    <property type="project" value="UniProtKB-SubCell"/>
</dbReference>
<name>A0A507C4E0_9FUNG</name>
<gene>
    <name evidence="8" type="ORF">SeLEV6574_g07591</name>
    <name evidence="7" type="ORF">SeMB42_g07570</name>
</gene>
<keyword evidence="2" id="KW-0812">Transmembrane</keyword>
<keyword evidence="3" id="KW-0256">Endoplasmic reticulum</keyword>
<evidence type="ECO:0000256" key="5">
    <source>
        <dbReference type="ARBA" id="ARBA00023136"/>
    </source>
</evidence>
<dbReference type="Pfam" id="PF11712">
    <property type="entry name" value="Vma12"/>
    <property type="match status" value="1"/>
</dbReference>
<keyword evidence="4" id="KW-1133">Transmembrane helix</keyword>
<dbReference type="InterPro" id="IPR021013">
    <property type="entry name" value="ATPase_Vma12"/>
</dbReference>
<dbReference type="Proteomes" id="UP000320475">
    <property type="component" value="Unassembled WGS sequence"/>
</dbReference>
<feature type="compositionally biased region" description="Basic and acidic residues" evidence="6">
    <location>
        <begin position="232"/>
        <end position="241"/>
    </location>
</feature>
<dbReference type="Proteomes" id="UP000317494">
    <property type="component" value="Unassembled WGS sequence"/>
</dbReference>
<dbReference type="AlphaFoldDB" id="A0A507C4E0"/>
<comment type="caution">
    <text evidence="7">The sequence shown here is derived from an EMBL/GenBank/DDBJ whole genome shotgun (WGS) entry which is preliminary data.</text>
</comment>
<evidence type="ECO:0000313" key="10">
    <source>
        <dbReference type="Proteomes" id="UP000320475"/>
    </source>
</evidence>
<dbReference type="OrthoDB" id="19981at2759"/>